<feature type="signal peptide" evidence="1">
    <location>
        <begin position="1"/>
        <end position="26"/>
    </location>
</feature>
<evidence type="ECO:0000313" key="2">
    <source>
        <dbReference type="EMBL" id="CAL1388628.1"/>
    </source>
</evidence>
<feature type="chain" id="PRO_5043472145" description="Plant basic secretory protein (BSP) family protein" evidence="1">
    <location>
        <begin position="27"/>
        <end position="234"/>
    </location>
</feature>
<reference evidence="2 3" key="1">
    <citation type="submission" date="2024-04" db="EMBL/GenBank/DDBJ databases">
        <authorList>
            <person name="Fracassetti M."/>
        </authorList>
    </citation>
    <scope>NUCLEOTIDE SEQUENCE [LARGE SCALE GENOMIC DNA]</scope>
</reference>
<dbReference type="Proteomes" id="UP001497516">
    <property type="component" value="Chromosome 5"/>
</dbReference>
<dbReference type="PANTHER" id="PTHR33321:SF12">
    <property type="entry name" value="PLANT BASIC SECRETORY PROTEIN (BSP) FAMILY PROTEIN"/>
    <property type="match status" value="1"/>
</dbReference>
<dbReference type="PANTHER" id="PTHR33321">
    <property type="match status" value="1"/>
</dbReference>
<dbReference type="Pfam" id="PF04450">
    <property type="entry name" value="BSP"/>
    <property type="match status" value="1"/>
</dbReference>
<proteinExistence type="predicted"/>
<dbReference type="InterPro" id="IPR007541">
    <property type="entry name" value="Uncharacterised_BSP"/>
</dbReference>
<sequence length="234" mass="26403">MMSTPSRYRFILSICLLVLVHSGIHTDVVATTFVVRNTAPGSNGGKRFAHSIGTARSTYVMSSATSFIQRTFRQTNSHDQRKHVHEVTLFIEAADGVAYTAGDEIHVSARYIGTYKGDVAQEIRGVIYHEMTHVWQWDGKGRTPGGLIEGIADFVRLKAGYAPSHWARPGEGDKWDQGYDVTARFLDYCEGLRSGFVAELNKKMRFDYRESFFEDLLGKSVHQLWGAYKHKYGQ</sequence>
<keyword evidence="1" id="KW-0732">Signal</keyword>
<dbReference type="AlphaFoldDB" id="A0AAV2ESP6"/>
<dbReference type="EMBL" id="OZ034818">
    <property type="protein sequence ID" value="CAL1388628.1"/>
    <property type="molecule type" value="Genomic_DNA"/>
</dbReference>
<evidence type="ECO:0008006" key="4">
    <source>
        <dbReference type="Google" id="ProtNLM"/>
    </source>
</evidence>
<evidence type="ECO:0000256" key="1">
    <source>
        <dbReference type="SAM" id="SignalP"/>
    </source>
</evidence>
<gene>
    <name evidence="2" type="ORF">LTRI10_LOCUS29550</name>
</gene>
<organism evidence="2 3">
    <name type="scientific">Linum trigynum</name>
    <dbReference type="NCBI Taxonomy" id="586398"/>
    <lineage>
        <taxon>Eukaryota</taxon>
        <taxon>Viridiplantae</taxon>
        <taxon>Streptophyta</taxon>
        <taxon>Embryophyta</taxon>
        <taxon>Tracheophyta</taxon>
        <taxon>Spermatophyta</taxon>
        <taxon>Magnoliopsida</taxon>
        <taxon>eudicotyledons</taxon>
        <taxon>Gunneridae</taxon>
        <taxon>Pentapetalae</taxon>
        <taxon>rosids</taxon>
        <taxon>fabids</taxon>
        <taxon>Malpighiales</taxon>
        <taxon>Linaceae</taxon>
        <taxon>Linum</taxon>
    </lineage>
</organism>
<evidence type="ECO:0000313" key="3">
    <source>
        <dbReference type="Proteomes" id="UP001497516"/>
    </source>
</evidence>
<keyword evidence="3" id="KW-1185">Reference proteome</keyword>
<protein>
    <recommendedName>
        <fullName evidence="4">Plant basic secretory protein (BSP) family protein</fullName>
    </recommendedName>
</protein>
<accession>A0AAV2ESP6</accession>
<name>A0AAV2ESP6_9ROSI</name>